<protein>
    <submittedName>
        <fullName evidence="2">Uncharacterized protein</fullName>
    </submittedName>
</protein>
<dbReference type="Proteomes" id="UP000799779">
    <property type="component" value="Unassembled WGS sequence"/>
</dbReference>
<feature type="region of interest" description="Disordered" evidence="1">
    <location>
        <begin position="1"/>
        <end position="21"/>
    </location>
</feature>
<gene>
    <name evidence="2" type="ORF">P154DRAFT_624121</name>
</gene>
<reference evidence="2" key="1">
    <citation type="journal article" date="2020" name="Stud. Mycol.">
        <title>101 Dothideomycetes genomes: a test case for predicting lifestyles and emergence of pathogens.</title>
        <authorList>
            <person name="Haridas S."/>
            <person name="Albert R."/>
            <person name="Binder M."/>
            <person name="Bloem J."/>
            <person name="Labutti K."/>
            <person name="Salamov A."/>
            <person name="Andreopoulos B."/>
            <person name="Baker S."/>
            <person name="Barry K."/>
            <person name="Bills G."/>
            <person name="Bluhm B."/>
            <person name="Cannon C."/>
            <person name="Castanera R."/>
            <person name="Culley D."/>
            <person name="Daum C."/>
            <person name="Ezra D."/>
            <person name="Gonzalez J."/>
            <person name="Henrissat B."/>
            <person name="Kuo A."/>
            <person name="Liang C."/>
            <person name="Lipzen A."/>
            <person name="Lutzoni F."/>
            <person name="Magnuson J."/>
            <person name="Mondo S."/>
            <person name="Nolan M."/>
            <person name="Ohm R."/>
            <person name="Pangilinan J."/>
            <person name="Park H.-J."/>
            <person name="Ramirez L."/>
            <person name="Alfaro M."/>
            <person name="Sun H."/>
            <person name="Tritt A."/>
            <person name="Yoshinaga Y."/>
            <person name="Zwiers L.-H."/>
            <person name="Turgeon B."/>
            <person name="Goodwin S."/>
            <person name="Spatafora J."/>
            <person name="Crous P."/>
            <person name="Grigoriev I."/>
        </authorList>
    </citation>
    <scope>NUCLEOTIDE SEQUENCE</scope>
    <source>
        <strain evidence="2">CBS 123094</strain>
    </source>
</reference>
<feature type="compositionally biased region" description="Pro residues" evidence="1">
    <location>
        <begin position="69"/>
        <end position="91"/>
    </location>
</feature>
<dbReference type="AlphaFoldDB" id="A0A6A5W010"/>
<organism evidence="2 3">
    <name type="scientific">Amniculicola lignicola CBS 123094</name>
    <dbReference type="NCBI Taxonomy" id="1392246"/>
    <lineage>
        <taxon>Eukaryota</taxon>
        <taxon>Fungi</taxon>
        <taxon>Dikarya</taxon>
        <taxon>Ascomycota</taxon>
        <taxon>Pezizomycotina</taxon>
        <taxon>Dothideomycetes</taxon>
        <taxon>Pleosporomycetidae</taxon>
        <taxon>Pleosporales</taxon>
        <taxon>Amniculicolaceae</taxon>
        <taxon>Amniculicola</taxon>
    </lineage>
</organism>
<feature type="region of interest" description="Disordered" evidence="1">
    <location>
        <begin position="69"/>
        <end position="107"/>
    </location>
</feature>
<evidence type="ECO:0000256" key="1">
    <source>
        <dbReference type="SAM" id="MobiDB-lite"/>
    </source>
</evidence>
<evidence type="ECO:0000313" key="2">
    <source>
        <dbReference type="EMBL" id="KAF1995272.1"/>
    </source>
</evidence>
<name>A0A6A5W010_9PLEO</name>
<proteinExistence type="predicted"/>
<keyword evidence="3" id="KW-1185">Reference proteome</keyword>
<dbReference type="EMBL" id="ML977642">
    <property type="protein sequence ID" value="KAF1995272.1"/>
    <property type="molecule type" value="Genomic_DNA"/>
</dbReference>
<evidence type="ECO:0000313" key="3">
    <source>
        <dbReference type="Proteomes" id="UP000799779"/>
    </source>
</evidence>
<accession>A0A6A5W010</accession>
<sequence>MPMPMPIHRQHQPPCHTYRRNPLQPTLLTHLLPKPSPTEGALTPPSLHLAVPCLGLKFLPRLPLPIFHGPPTPFLSSPQAPPAQNPLPPPGTLREGSGAHGTSPKCG</sequence>